<dbReference type="Proteomes" id="UP000464597">
    <property type="component" value="Chromosome"/>
</dbReference>
<organism evidence="1 2">
    <name type="scientific">Rathayibacter festucae</name>
    <dbReference type="NCBI Taxonomy" id="110937"/>
    <lineage>
        <taxon>Bacteria</taxon>
        <taxon>Bacillati</taxon>
        <taxon>Actinomycetota</taxon>
        <taxon>Actinomycetes</taxon>
        <taxon>Micrococcales</taxon>
        <taxon>Microbacteriaceae</taxon>
        <taxon>Rathayibacter</taxon>
    </lineage>
</organism>
<dbReference type="RefSeq" id="WP_159421718.1">
    <property type="nucleotide sequence ID" value="NZ_CP047180.1"/>
</dbReference>
<protein>
    <submittedName>
        <fullName evidence="1">DUF2971 domain-containing protein</fullName>
    </submittedName>
</protein>
<name>A0ABX6GUV8_9MICO</name>
<reference evidence="2" key="1">
    <citation type="submission" date="2019-12" db="EMBL/GenBank/DDBJ databases">
        <title>Complete and draft genome sequences of new strains and members of some known species of the genus Rathayibacter isolated from plants.</title>
        <authorList>
            <person name="Tarlachkov S.V."/>
            <person name="Starodumova I.P."/>
            <person name="Dorofeeva L.V."/>
            <person name="Prisyazhnaya N.V."/>
            <person name="Leyn S."/>
            <person name="Zlamal J."/>
            <person name="Elan M."/>
            <person name="Osterman A.L."/>
            <person name="Nadler S."/>
            <person name="Subbotin S.A."/>
            <person name="Evtushenko L.I."/>
        </authorList>
    </citation>
    <scope>NUCLEOTIDE SEQUENCE [LARGE SCALE GENOMIC DNA]</scope>
    <source>
        <strain evidence="2">VKM Ac-2802</strain>
    </source>
</reference>
<dbReference type="InterPro" id="IPR021352">
    <property type="entry name" value="DUF2971"/>
</dbReference>
<accession>A0ABX6GUV8</accession>
<evidence type="ECO:0000313" key="2">
    <source>
        <dbReference type="Proteomes" id="UP000464597"/>
    </source>
</evidence>
<evidence type="ECO:0000313" key="1">
    <source>
        <dbReference type="EMBL" id="QHC61304.1"/>
    </source>
</evidence>
<proteinExistence type="predicted"/>
<sequence length="292" mass="33035">MTIYHYTNANALVQIIHNREIWLTESNYLNDPSEISYAATEVLKVLAAKIEEEADVSRVDHLLKVREFLTRSYLDPNTLNQYVEDRSFIASCSRTDRSLTLWRLYAGRNGFSVGFDETKLLEWTNNEYPEVDSSAEIEEQESDAGRRHNYNLSARIQDVTYGDSEIQDIAEELINLGASSSPDFESEGRVREVLRRLSSIKHPAYEDEKETRVVVQELGDHAQSVGVRVSAVGSLVAFRSLSFPFSAVRSITIAPGSRSAQTRKALNSLLYTGGRGAWGDVKIREFNVPYVW</sequence>
<gene>
    <name evidence="1" type="ORF">GSU69_00350</name>
</gene>
<keyword evidence="2" id="KW-1185">Reference proteome</keyword>
<dbReference type="Pfam" id="PF11185">
    <property type="entry name" value="DUF2971"/>
    <property type="match status" value="1"/>
</dbReference>
<dbReference type="EMBL" id="CP047180">
    <property type="protein sequence ID" value="QHC61304.1"/>
    <property type="molecule type" value="Genomic_DNA"/>
</dbReference>